<keyword evidence="2" id="KW-0732">Signal</keyword>
<dbReference type="Pfam" id="PF11776">
    <property type="entry name" value="RcnB"/>
    <property type="match status" value="1"/>
</dbReference>
<dbReference type="Gene3D" id="3.10.450.160">
    <property type="entry name" value="inner membrane protein cigr"/>
    <property type="match status" value="1"/>
</dbReference>
<dbReference type="RefSeq" id="WP_146860646.1">
    <property type="nucleotide sequence ID" value="NZ_BARK01000018.1"/>
</dbReference>
<dbReference type="OrthoDB" id="9808839at2"/>
<organism evidence="3 4">
    <name type="scientific">Gluconobacter kanchanaburiensis NBRC 103587</name>
    <dbReference type="NCBI Taxonomy" id="1307948"/>
    <lineage>
        <taxon>Bacteria</taxon>
        <taxon>Pseudomonadati</taxon>
        <taxon>Pseudomonadota</taxon>
        <taxon>Alphaproteobacteria</taxon>
        <taxon>Acetobacterales</taxon>
        <taxon>Acetobacteraceae</taxon>
        <taxon>Gluconobacter</taxon>
    </lineage>
</organism>
<feature type="region of interest" description="Disordered" evidence="1">
    <location>
        <begin position="131"/>
        <end position="152"/>
    </location>
</feature>
<evidence type="ECO:0000256" key="1">
    <source>
        <dbReference type="SAM" id="MobiDB-lite"/>
    </source>
</evidence>
<feature type="compositionally biased region" description="Basic and acidic residues" evidence="1">
    <location>
        <begin position="42"/>
        <end position="66"/>
    </location>
</feature>
<gene>
    <name evidence="3" type="ORF">GKA01_14190</name>
</gene>
<dbReference type="InterPro" id="IPR024572">
    <property type="entry name" value="RcnB"/>
</dbReference>
<evidence type="ECO:0000313" key="3">
    <source>
        <dbReference type="EMBL" id="GEK96222.1"/>
    </source>
</evidence>
<comment type="caution">
    <text evidence="3">The sequence shown here is derived from an EMBL/GenBank/DDBJ whole genome shotgun (WGS) entry which is preliminary data.</text>
</comment>
<dbReference type="Proteomes" id="UP000321079">
    <property type="component" value="Unassembled WGS sequence"/>
</dbReference>
<dbReference type="EMBL" id="BJVA01000006">
    <property type="protein sequence ID" value="GEK96222.1"/>
    <property type="molecule type" value="Genomic_DNA"/>
</dbReference>
<protein>
    <recommendedName>
        <fullName evidence="5">Integral membrane protein</fullName>
    </recommendedName>
</protein>
<evidence type="ECO:0000313" key="4">
    <source>
        <dbReference type="Proteomes" id="UP000321079"/>
    </source>
</evidence>
<feature type="compositionally biased region" description="Pro residues" evidence="1">
    <location>
        <begin position="131"/>
        <end position="143"/>
    </location>
</feature>
<name>A0A511B963_9PROT</name>
<evidence type="ECO:0000256" key="2">
    <source>
        <dbReference type="SAM" id="SignalP"/>
    </source>
</evidence>
<feature type="compositionally biased region" description="Gly residues" evidence="1">
    <location>
        <begin position="28"/>
        <end position="41"/>
    </location>
</feature>
<proteinExistence type="predicted"/>
<keyword evidence="4" id="KW-1185">Reference proteome</keyword>
<feature type="signal peptide" evidence="2">
    <location>
        <begin position="1"/>
        <end position="23"/>
    </location>
</feature>
<reference evidence="3 4" key="1">
    <citation type="submission" date="2019-07" db="EMBL/GenBank/DDBJ databases">
        <title>Whole genome shotgun sequence of Gluconobacter kanchanaburiensis NBRC 103587.</title>
        <authorList>
            <person name="Hosoyama A."/>
            <person name="Uohara A."/>
            <person name="Ohji S."/>
            <person name="Ichikawa N."/>
        </authorList>
    </citation>
    <scope>NUCLEOTIDE SEQUENCE [LARGE SCALE GENOMIC DNA]</scope>
    <source>
        <strain evidence="3 4">NBRC 103587</strain>
    </source>
</reference>
<accession>A0A511B963</accession>
<feature type="chain" id="PRO_5022004338" description="Integral membrane protein" evidence="2">
    <location>
        <begin position="24"/>
        <end position="152"/>
    </location>
</feature>
<dbReference type="AlphaFoldDB" id="A0A511B963"/>
<evidence type="ECO:0008006" key="5">
    <source>
        <dbReference type="Google" id="ProtNLM"/>
    </source>
</evidence>
<sequence length="152" mass="15911">MKIKLVAGLMAACVFAGVPLASADPHNGGPGMNGRGNGGPDQHGDYRGGGRNGGHERVWQRGDRYNGPRGRRWAVDNWRHYRGLYAPPSGYYWMRYGDQFLLTALATGLIAGVVSANGMAPLPGTVQPAAPVPPPPGAVPPGYGPGYGTGPY</sequence>
<feature type="region of interest" description="Disordered" evidence="1">
    <location>
        <begin position="26"/>
        <end position="66"/>
    </location>
</feature>